<keyword evidence="2" id="KW-1185">Reference proteome</keyword>
<protein>
    <submittedName>
        <fullName evidence="1">S-adenosyl-L-methionine-dependent methyltransferase</fullName>
    </submittedName>
</protein>
<dbReference type="PANTHER" id="PTHR43591:SF31">
    <property type="entry name" value="LAEA-LIKE, PUTATIVE (AFU_ORTHOLOGUE AFUA_8G01930)-RELATED"/>
    <property type="match status" value="1"/>
</dbReference>
<organism evidence="1 2">
    <name type="scientific">Talaromyces proteolyticus</name>
    <dbReference type="NCBI Taxonomy" id="1131652"/>
    <lineage>
        <taxon>Eukaryota</taxon>
        <taxon>Fungi</taxon>
        <taxon>Dikarya</taxon>
        <taxon>Ascomycota</taxon>
        <taxon>Pezizomycotina</taxon>
        <taxon>Eurotiomycetes</taxon>
        <taxon>Eurotiomycetidae</taxon>
        <taxon>Eurotiales</taxon>
        <taxon>Trichocomaceae</taxon>
        <taxon>Talaromyces</taxon>
        <taxon>Talaromyces sect. Bacilispori</taxon>
    </lineage>
</organism>
<comment type="caution">
    <text evidence="1">The sequence shown here is derived from an EMBL/GenBank/DDBJ whole genome shotgun (WGS) entry which is preliminary data.</text>
</comment>
<dbReference type="GeneID" id="70252890"/>
<dbReference type="Proteomes" id="UP001201262">
    <property type="component" value="Unassembled WGS sequence"/>
</dbReference>
<dbReference type="AlphaFoldDB" id="A0AAD4KGB6"/>
<dbReference type="RefSeq" id="XP_046065298.1">
    <property type="nucleotide sequence ID" value="XM_046222604.1"/>
</dbReference>
<name>A0AAD4KGB6_9EURO</name>
<dbReference type="EMBL" id="JAJTJA010000017">
    <property type="protein sequence ID" value="KAH8688826.1"/>
    <property type="molecule type" value="Genomic_DNA"/>
</dbReference>
<accession>A0AAD4KGB6</accession>
<keyword evidence="1" id="KW-0808">Transferase</keyword>
<sequence length="325" mass="37011">MSGPSTLEVDSGELYDSSSIFSSQADSRYGAPSLQSYSYENGRRYHTFRQGSYMMPNDEKEQERLDLAHHIFKLVLRGRLSRVVFECQPRHVLDFGTGTGSWAIDFADENPEAQVVGIDLSLIQPGCAPPNCRFYVDDVESGWTYESKFDYVHGRAMAGSIKDWDSLLEQAYENLNDGGVIELQEYESVYKSDDDTVTRTPAISLWQQKLNEAAEAINQPMNLAQTLKDRLERAGFVDVRDDAYKIPVGPWPKDRRLKEIGYMLLFHCLEGLDAFTLAPFSRVLSWSKEDIRQLTERVKKEFLTGTNHLYVIIHFVHGRKPASTS</sequence>
<gene>
    <name evidence="1" type="ORF">BGW36DRAFT_80201</name>
</gene>
<proteinExistence type="predicted"/>
<keyword evidence="1" id="KW-0489">Methyltransferase</keyword>
<reference evidence="1" key="1">
    <citation type="submission" date="2021-12" db="EMBL/GenBank/DDBJ databases">
        <title>Convergent genome expansion in fungi linked to evolution of root-endophyte symbiosis.</title>
        <authorList>
            <consortium name="DOE Joint Genome Institute"/>
            <person name="Ke Y.-H."/>
            <person name="Bonito G."/>
            <person name="Liao H.-L."/>
            <person name="Looney B."/>
            <person name="Rojas-Flechas A."/>
            <person name="Nash J."/>
            <person name="Hameed K."/>
            <person name="Schadt C."/>
            <person name="Martin F."/>
            <person name="Crous P.W."/>
            <person name="Miettinen O."/>
            <person name="Magnuson J.K."/>
            <person name="Labbe J."/>
            <person name="Jacobson D."/>
            <person name="Doktycz M.J."/>
            <person name="Veneault-Fourrey C."/>
            <person name="Kuo A."/>
            <person name="Mondo S."/>
            <person name="Calhoun S."/>
            <person name="Riley R."/>
            <person name="Ohm R."/>
            <person name="LaButti K."/>
            <person name="Andreopoulos B."/>
            <person name="Pangilinan J."/>
            <person name="Nolan M."/>
            <person name="Tritt A."/>
            <person name="Clum A."/>
            <person name="Lipzen A."/>
            <person name="Daum C."/>
            <person name="Barry K."/>
            <person name="Grigoriev I.V."/>
            <person name="Vilgalys R."/>
        </authorList>
    </citation>
    <scope>NUCLEOTIDE SEQUENCE</scope>
    <source>
        <strain evidence="1">PMI_201</strain>
    </source>
</reference>
<dbReference type="Gene3D" id="3.40.50.150">
    <property type="entry name" value="Vaccinia Virus protein VP39"/>
    <property type="match status" value="1"/>
</dbReference>
<dbReference type="PANTHER" id="PTHR43591">
    <property type="entry name" value="METHYLTRANSFERASE"/>
    <property type="match status" value="1"/>
</dbReference>
<evidence type="ECO:0000313" key="1">
    <source>
        <dbReference type="EMBL" id="KAH8688826.1"/>
    </source>
</evidence>
<dbReference type="GO" id="GO:0032259">
    <property type="term" value="P:methylation"/>
    <property type="evidence" value="ECO:0007669"/>
    <property type="project" value="UniProtKB-KW"/>
</dbReference>
<evidence type="ECO:0000313" key="2">
    <source>
        <dbReference type="Proteomes" id="UP001201262"/>
    </source>
</evidence>
<dbReference type="SUPFAM" id="SSF53335">
    <property type="entry name" value="S-adenosyl-L-methionine-dependent methyltransferases"/>
    <property type="match status" value="1"/>
</dbReference>
<dbReference type="GO" id="GO:0008168">
    <property type="term" value="F:methyltransferase activity"/>
    <property type="evidence" value="ECO:0007669"/>
    <property type="project" value="UniProtKB-KW"/>
</dbReference>
<dbReference type="InterPro" id="IPR029063">
    <property type="entry name" value="SAM-dependent_MTases_sf"/>
</dbReference>
<dbReference type="Pfam" id="PF13489">
    <property type="entry name" value="Methyltransf_23"/>
    <property type="match status" value="1"/>
</dbReference>
<dbReference type="CDD" id="cd02440">
    <property type="entry name" value="AdoMet_MTases"/>
    <property type="match status" value="1"/>
</dbReference>